<dbReference type="PANTHER" id="PTHR13011">
    <property type="entry name" value="TFIIF-ALPHA"/>
    <property type="match status" value="1"/>
</dbReference>
<feature type="compositionally biased region" description="Acidic residues" evidence="8">
    <location>
        <begin position="443"/>
        <end position="461"/>
    </location>
</feature>
<feature type="compositionally biased region" description="Polar residues" evidence="8">
    <location>
        <begin position="486"/>
        <end position="496"/>
    </location>
</feature>
<evidence type="ECO:0000256" key="8">
    <source>
        <dbReference type="SAM" id="MobiDB-lite"/>
    </source>
</evidence>
<keyword evidence="3 7" id="KW-0805">Transcription regulation</keyword>
<keyword evidence="6 7" id="KW-0539">Nucleus</keyword>
<evidence type="ECO:0000256" key="4">
    <source>
        <dbReference type="ARBA" id="ARBA00023125"/>
    </source>
</evidence>
<feature type="compositionally biased region" description="Basic residues" evidence="8">
    <location>
        <begin position="424"/>
        <end position="434"/>
    </location>
</feature>
<dbReference type="Pfam" id="PF05793">
    <property type="entry name" value="TFIIF_alpha"/>
    <property type="match status" value="1"/>
</dbReference>
<feature type="compositionally biased region" description="Polar residues" evidence="8">
    <location>
        <begin position="29"/>
        <end position="42"/>
    </location>
</feature>
<dbReference type="GO" id="GO:0016251">
    <property type="term" value="F:RNA polymerase II general transcription initiation factor activity"/>
    <property type="evidence" value="ECO:0007669"/>
    <property type="project" value="TreeGrafter"/>
</dbReference>
<proteinExistence type="inferred from homology"/>
<evidence type="ECO:0000256" key="3">
    <source>
        <dbReference type="ARBA" id="ARBA00023015"/>
    </source>
</evidence>
<evidence type="ECO:0000313" key="11">
    <source>
        <dbReference type="Proteomes" id="UP000308953"/>
    </source>
</evidence>
<dbReference type="EMBL" id="QZBN01000010">
    <property type="protein sequence ID" value="THZ53812.1"/>
    <property type="molecule type" value="Genomic_DNA"/>
</dbReference>
<dbReference type="GO" id="GO:0001096">
    <property type="term" value="F:TFIIF-class transcription factor complex binding"/>
    <property type="evidence" value="ECO:0007669"/>
    <property type="project" value="TreeGrafter"/>
</dbReference>
<protein>
    <recommendedName>
        <fullName evidence="7">Transcription initiation factor IIF subunit alpha</fullName>
    </recommendedName>
</protein>
<feature type="compositionally biased region" description="Basic and acidic residues" evidence="8">
    <location>
        <begin position="462"/>
        <end position="481"/>
    </location>
</feature>
<feature type="region of interest" description="Disordered" evidence="8">
    <location>
        <begin position="323"/>
        <end position="602"/>
    </location>
</feature>
<feature type="compositionally biased region" description="Basic and acidic residues" evidence="8">
    <location>
        <begin position="403"/>
        <end position="423"/>
    </location>
</feature>
<dbReference type="InterPro" id="IPR011039">
    <property type="entry name" value="TFIIF_interaction"/>
</dbReference>
<dbReference type="GO" id="GO:0003677">
    <property type="term" value="F:DNA binding"/>
    <property type="evidence" value="ECO:0007669"/>
    <property type="project" value="UniProtKB-KW"/>
</dbReference>
<dbReference type="Proteomes" id="UP000310121">
    <property type="component" value="Unassembled WGS sequence"/>
</dbReference>
<evidence type="ECO:0000313" key="12">
    <source>
        <dbReference type="Proteomes" id="UP000310121"/>
    </source>
</evidence>
<feature type="compositionally biased region" description="Acidic residues" evidence="8">
    <location>
        <begin position="340"/>
        <end position="381"/>
    </location>
</feature>
<evidence type="ECO:0000256" key="1">
    <source>
        <dbReference type="ARBA" id="ARBA00004123"/>
    </source>
</evidence>
<dbReference type="GO" id="GO:0005674">
    <property type="term" value="C:transcription factor TFIIF complex"/>
    <property type="evidence" value="ECO:0007669"/>
    <property type="project" value="TreeGrafter"/>
</dbReference>
<evidence type="ECO:0000256" key="5">
    <source>
        <dbReference type="ARBA" id="ARBA00023163"/>
    </source>
</evidence>
<comment type="similarity">
    <text evidence="2 7">Belongs to the TFIIF alpha subunit family.</text>
</comment>
<keyword evidence="4 7" id="KW-0238">DNA-binding</keyword>
<dbReference type="EMBL" id="QZAV01000038">
    <property type="protein sequence ID" value="THX41159.1"/>
    <property type="molecule type" value="Genomic_DNA"/>
</dbReference>
<evidence type="ECO:0000256" key="6">
    <source>
        <dbReference type="ARBA" id="ARBA00023242"/>
    </source>
</evidence>
<feature type="compositionally biased region" description="Basic and acidic residues" evidence="8">
    <location>
        <begin position="161"/>
        <end position="182"/>
    </location>
</feature>
<accession>A0A4S9WJD4</accession>
<reference evidence="11 12" key="1">
    <citation type="submission" date="2018-10" db="EMBL/GenBank/DDBJ databases">
        <title>Fifty Aureobasidium pullulans genomes reveal a recombining polyextremotolerant generalist.</title>
        <authorList>
            <person name="Gostincar C."/>
            <person name="Turk M."/>
            <person name="Zajc J."/>
            <person name="Gunde-Cimerman N."/>
        </authorList>
    </citation>
    <scope>NUCLEOTIDE SEQUENCE [LARGE SCALE GENOMIC DNA]</scope>
    <source>
        <strain evidence="10 12">EXF-3844</strain>
        <strain evidence="9 11">EXF-9785</strain>
    </source>
</reference>
<keyword evidence="5 7" id="KW-0804">Transcription</keyword>
<evidence type="ECO:0000313" key="10">
    <source>
        <dbReference type="EMBL" id="THZ53812.1"/>
    </source>
</evidence>
<dbReference type="GO" id="GO:0032968">
    <property type="term" value="P:positive regulation of transcription elongation by RNA polymerase II"/>
    <property type="evidence" value="ECO:0007669"/>
    <property type="project" value="InterPro"/>
</dbReference>
<evidence type="ECO:0000256" key="7">
    <source>
        <dbReference type="RuleBase" id="RU366044"/>
    </source>
</evidence>
<sequence length="652" mass="73276">MSRRCHKTTNDSAHSADTMSAPPPGVSPASRQPSTTPNNGQGTVRRRKPTGPFAPKPSRTQAKRPPAPPPQKLTGTTKPLAATTASAQSQPEPEDDPSLYEEFPLLTTKKAVLEGLRYHAMKFIADNEINPYDKTQFERPVKLHRRFPRDTPNAPTDANPEDDKEREKEVIRKAEKAAEREATQAQIAPTDKAAAAKKRQPFKKKTEDVYYLTDTPDTQKRARLRYEEGRPWHLEDFENKNIWIGTYEEPLSESNVMFLLSNGCFKMVPIEKWYRFNPTGRFKIMPLIEAEARMARNEKDPRWFLDNDKTAGQRRAELERQARLTRGRVGMRGENRIKNEDDDDDDREDLADDVDELDFEAEDEFQDDDEGKLFGDDEDEAKEAASKIKKERHGANIFAGTGVKDEKDWDKEEEREKAQERAERKKAKKLRKKLVKIEKNYEYDTDESDNPYSEDESEDSDTERLREEEERKKDEELKANGEKPASQMSTNANTPSGRAEKHAGSLQPKPSMSNLKRPGSPNLSETSGSESINRKRMKKQHGSGAGSPMGRLAGSGSDTETERRARPMTLNPRSTPGSPGAATPIGSRAGSPVPMPTADEVKAAIPPAGITISDLIRRFKERVPKENNKDFIKLVSSVARAMPGGQGLVGLR</sequence>
<evidence type="ECO:0000256" key="2">
    <source>
        <dbReference type="ARBA" id="ARBA00005249"/>
    </source>
</evidence>
<gene>
    <name evidence="10" type="ORF">D6C90_00349</name>
    <name evidence="9" type="ORF">D6D10_02933</name>
</gene>
<feature type="compositionally biased region" description="Polar residues" evidence="8">
    <location>
        <begin position="521"/>
        <end position="531"/>
    </location>
</feature>
<evidence type="ECO:0000313" key="9">
    <source>
        <dbReference type="EMBL" id="THX41159.1"/>
    </source>
</evidence>
<dbReference type="InterPro" id="IPR008851">
    <property type="entry name" value="TFIIF-alpha"/>
</dbReference>
<feature type="region of interest" description="Disordered" evidence="8">
    <location>
        <begin position="1"/>
        <end position="102"/>
    </location>
</feature>
<name>A0A4S9WJD4_AURPU</name>
<comment type="function">
    <text evidence="7">TFIIF is a general transcription initiation factor that binds to RNA polymerase II and helps to recruit it to the initiation complex in collaboration with TFIIB. It promotes transcription elongation.</text>
</comment>
<dbReference type="Proteomes" id="UP000308953">
    <property type="component" value="Unassembled WGS sequence"/>
</dbReference>
<feature type="region of interest" description="Disordered" evidence="8">
    <location>
        <begin position="143"/>
        <end position="199"/>
    </location>
</feature>
<dbReference type="GO" id="GO:0006367">
    <property type="term" value="P:transcription initiation at RNA polymerase II promoter"/>
    <property type="evidence" value="ECO:0007669"/>
    <property type="project" value="InterPro"/>
</dbReference>
<comment type="caution">
    <text evidence="9">The sequence shown here is derived from an EMBL/GenBank/DDBJ whole genome shotgun (WGS) entry which is preliminary data.</text>
</comment>
<dbReference type="PANTHER" id="PTHR13011:SF0">
    <property type="entry name" value="GENERAL TRANSCRIPTION FACTOR IIF SUBUNIT 1"/>
    <property type="match status" value="1"/>
</dbReference>
<organism evidence="9 11">
    <name type="scientific">Aureobasidium pullulans</name>
    <name type="common">Black yeast</name>
    <name type="synonym">Pullularia pullulans</name>
    <dbReference type="NCBI Taxonomy" id="5580"/>
    <lineage>
        <taxon>Eukaryota</taxon>
        <taxon>Fungi</taxon>
        <taxon>Dikarya</taxon>
        <taxon>Ascomycota</taxon>
        <taxon>Pezizomycotina</taxon>
        <taxon>Dothideomycetes</taxon>
        <taxon>Dothideomycetidae</taxon>
        <taxon>Dothideales</taxon>
        <taxon>Saccotheciaceae</taxon>
        <taxon>Aureobasidium</taxon>
    </lineage>
</organism>
<dbReference type="SUPFAM" id="SSF50916">
    <property type="entry name" value="Rap30/74 interaction domains"/>
    <property type="match status" value="1"/>
</dbReference>
<comment type="subcellular location">
    <subcellularLocation>
        <location evidence="1 7">Nucleus</location>
    </subcellularLocation>
</comment>
<dbReference type="AlphaFoldDB" id="A0A4S9WJD4"/>